<dbReference type="PANTHER" id="PTHR36493">
    <property type="entry name" value="NEUROBLAST DIFFERENTIATION-ASSOCIATED PROTEIN AHNAK-LIKE PROTEIN"/>
    <property type="match status" value="1"/>
</dbReference>
<keyword evidence="4" id="KW-1185">Reference proteome</keyword>
<feature type="compositionally biased region" description="Low complexity" evidence="1">
    <location>
        <begin position="678"/>
        <end position="687"/>
    </location>
</feature>
<keyword evidence="2" id="KW-0472">Membrane</keyword>
<feature type="compositionally biased region" description="Low complexity" evidence="1">
    <location>
        <begin position="340"/>
        <end position="353"/>
    </location>
</feature>
<feature type="region of interest" description="Disordered" evidence="1">
    <location>
        <begin position="283"/>
        <end position="538"/>
    </location>
</feature>
<feature type="region of interest" description="Disordered" evidence="1">
    <location>
        <begin position="803"/>
        <end position="850"/>
    </location>
</feature>
<keyword evidence="2" id="KW-0812">Transmembrane</keyword>
<feature type="transmembrane region" description="Helical" evidence="2">
    <location>
        <begin position="97"/>
        <end position="117"/>
    </location>
</feature>
<evidence type="ECO:0000256" key="2">
    <source>
        <dbReference type="SAM" id="Phobius"/>
    </source>
</evidence>
<feature type="transmembrane region" description="Helical" evidence="2">
    <location>
        <begin position="66"/>
        <end position="85"/>
    </location>
</feature>
<dbReference type="PANTHER" id="PTHR36493:SF3">
    <property type="entry name" value="CHITIN-BINDING TYPE-4 DOMAIN-CONTAINING PROTEIN"/>
    <property type="match status" value="1"/>
</dbReference>
<gene>
    <name evidence="3" type="ORF">KFE25_005788</name>
</gene>
<comment type="caution">
    <text evidence="3">The sequence shown here is derived from an EMBL/GenBank/DDBJ whole genome shotgun (WGS) entry which is preliminary data.</text>
</comment>
<evidence type="ECO:0000313" key="4">
    <source>
        <dbReference type="Proteomes" id="UP000751190"/>
    </source>
</evidence>
<organism evidence="3 4">
    <name type="scientific">Diacronema lutheri</name>
    <name type="common">Unicellular marine alga</name>
    <name type="synonym">Monochrysis lutheri</name>
    <dbReference type="NCBI Taxonomy" id="2081491"/>
    <lineage>
        <taxon>Eukaryota</taxon>
        <taxon>Haptista</taxon>
        <taxon>Haptophyta</taxon>
        <taxon>Pavlovophyceae</taxon>
        <taxon>Pavlovales</taxon>
        <taxon>Pavlovaceae</taxon>
        <taxon>Diacronema</taxon>
    </lineage>
</organism>
<accession>A0A8J6C515</accession>
<feature type="compositionally biased region" description="Low complexity" evidence="1">
    <location>
        <begin position="381"/>
        <end position="463"/>
    </location>
</feature>
<name>A0A8J6C515_DIALT</name>
<dbReference type="Proteomes" id="UP000751190">
    <property type="component" value="Unassembled WGS sequence"/>
</dbReference>
<keyword evidence="2" id="KW-1133">Transmembrane helix</keyword>
<feature type="compositionally biased region" description="Pro residues" evidence="1">
    <location>
        <begin position="365"/>
        <end position="380"/>
    </location>
</feature>
<feature type="region of interest" description="Disordered" evidence="1">
    <location>
        <begin position="727"/>
        <end position="756"/>
    </location>
</feature>
<feature type="transmembrane region" description="Helical" evidence="2">
    <location>
        <begin position="38"/>
        <end position="60"/>
    </location>
</feature>
<proteinExistence type="predicted"/>
<evidence type="ECO:0000313" key="3">
    <source>
        <dbReference type="EMBL" id="KAG8457775.1"/>
    </source>
</evidence>
<feature type="region of interest" description="Disordered" evidence="1">
    <location>
        <begin position="669"/>
        <end position="705"/>
    </location>
</feature>
<feature type="compositionally biased region" description="Low complexity" evidence="1">
    <location>
        <begin position="311"/>
        <end position="327"/>
    </location>
</feature>
<dbReference type="EMBL" id="JAGTXO010000063">
    <property type="protein sequence ID" value="KAG8457775.1"/>
    <property type="molecule type" value="Genomic_DNA"/>
</dbReference>
<sequence length="850" mass="88566">MMPSALDGRAPRARATADVLASTLRASAAFTQRVQRPAIGIGVSCGALGAALCAASFLAAPAGSEARALLFLSGAWSVMVGVFVSMHALQSTLHPRLILGTCVVLVLLLAGAIAYTVHALVVPRVAAIVGGQTGVALNALWSVSGRAAIALNAANILRVGAAAALGLESVTSVSVRITAHGTLLCVGLVLARPNHRVAHSTYLLSHSRRTSFAVAVSMLIGAQHADLDGVLREAEATFRTVLIADLKLEHFVRAAVQPASDDDGGPSVRPAVGPGEVLRAWAGASGSRVSGKSTERRNYLSRTSTLTVADSPAEARAGSAPPARPGGWNDHDELPDGVARRVGAAAGASPAPRRMFRQSRMSAPPAGPPRASAPPPPPTQGQPLPTQGQPLPTQGQPLPAESQPQPAQGQPLPTQGQPLPAQGQPLPTQGQPLPAQGQPLPAQGQPQPAQGQPLPIQGQPLPAESQPLPTQGQPLPAESQPLPTQGQPLPTQDQPLPAQGQPLPAQDQPLPAQGQPLPAQGQPLPAESQPQPAESHTLAPAAEPRELATRSRLGDADAFLSHSWYDDPERKLAVLRAWDSCFFATHGRSARVFFDRLCIEQARVGESVAFLPIWISGCDRLLCLRGPTYFTRLWCCIECYVWMAMGGSAKDIEVLAVHDDATVACASRGLDGDAPDTPAVSPVSASRRAAERSPSPPAPPARPSLGLRGSLRALLLLLLRCGCGARAPRPRSARVLPTRGSSRASTARDASDADDAEQPLALLGERLRCSDPRTEDTLLGILEASYGTIDNFGEHLGRMLAESSEETERRLTRRPHLQGRALTDDSGGASTSGIGCSMGLRGASARASHA</sequence>
<evidence type="ECO:0000256" key="1">
    <source>
        <dbReference type="SAM" id="MobiDB-lite"/>
    </source>
</evidence>
<reference evidence="3" key="1">
    <citation type="submission" date="2021-05" db="EMBL/GenBank/DDBJ databases">
        <title>The genome of the haptophyte Pavlova lutheri (Diacronema luteri, Pavlovales) - a model for lipid biosynthesis in eukaryotic algae.</title>
        <authorList>
            <person name="Hulatt C.J."/>
            <person name="Posewitz M.C."/>
        </authorList>
    </citation>
    <scope>NUCLEOTIDE SEQUENCE</scope>
    <source>
        <strain evidence="3">NIVA-4/92</strain>
    </source>
</reference>
<feature type="compositionally biased region" description="Low complexity" evidence="1">
    <location>
        <begin position="480"/>
        <end position="526"/>
    </location>
</feature>
<dbReference type="AlphaFoldDB" id="A0A8J6C515"/>
<protein>
    <submittedName>
        <fullName evidence="3">Uncharacterized protein</fullName>
    </submittedName>
</protein>